<dbReference type="SUPFAM" id="SSF50129">
    <property type="entry name" value="GroES-like"/>
    <property type="match status" value="1"/>
</dbReference>
<dbReference type="PANTHER" id="PTHR42940">
    <property type="entry name" value="ALCOHOL DEHYDROGENASE 1-RELATED"/>
    <property type="match status" value="1"/>
</dbReference>
<protein>
    <submittedName>
        <fullName evidence="9">Alcohol dehydrogenase</fullName>
    </submittedName>
</protein>
<comment type="caution">
    <text evidence="9">The sequence shown here is derived from an EMBL/GenBank/DDBJ whole genome shotgun (WGS) entry which is preliminary data.</text>
</comment>
<keyword evidence="5" id="KW-0560">Oxidoreductase</keyword>
<dbReference type="InterPro" id="IPR011032">
    <property type="entry name" value="GroES-like_sf"/>
</dbReference>
<dbReference type="AlphaFoldDB" id="A0A0N0NIS1"/>
<evidence type="ECO:0000256" key="5">
    <source>
        <dbReference type="ARBA" id="ARBA00023002"/>
    </source>
</evidence>
<dbReference type="SMART" id="SM00829">
    <property type="entry name" value="PKS_ER"/>
    <property type="match status" value="1"/>
</dbReference>
<dbReference type="InterPro" id="IPR013154">
    <property type="entry name" value="ADH-like_N"/>
</dbReference>
<comment type="similarity">
    <text evidence="2 7">Belongs to the zinc-containing alcohol dehydrogenase family.</text>
</comment>
<dbReference type="CDD" id="cd08297">
    <property type="entry name" value="CAD3"/>
    <property type="match status" value="1"/>
</dbReference>
<evidence type="ECO:0000313" key="9">
    <source>
        <dbReference type="EMBL" id="KPI35779.1"/>
    </source>
</evidence>
<dbReference type="FunFam" id="3.40.50.720:FF:000039">
    <property type="entry name" value="Alcohol dehydrogenase AdhP"/>
    <property type="match status" value="1"/>
</dbReference>
<evidence type="ECO:0000256" key="4">
    <source>
        <dbReference type="ARBA" id="ARBA00022833"/>
    </source>
</evidence>
<dbReference type="SUPFAM" id="SSF51735">
    <property type="entry name" value="NAD(P)-binding Rossmann-fold domains"/>
    <property type="match status" value="1"/>
</dbReference>
<dbReference type="InterPro" id="IPR036291">
    <property type="entry name" value="NAD(P)-bd_dom_sf"/>
</dbReference>
<evidence type="ECO:0000313" key="10">
    <source>
        <dbReference type="Proteomes" id="UP000038010"/>
    </source>
</evidence>
<keyword evidence="10" id="KW-1185">Reference proteome</keyword>
<comment type="cofactor">
    <cofactor evidence="1 7">
        <name>Zn(2+)</name>
        <dbReference type="ChEBI" id="CHEBI:29105"/>
    </cofactor>
</comment>
<dbReference type="OrthoDB" id="1879366at2759"/>
<dbReference type="GO" id="GO:0004022">
    <property type="term" value="F:alcohol dehydrogenase (NAD+) activity"/>
    <property type="evidence" value="ECO:0007669"/>
    <property type="project" value="TreeGrafter"/>
</dbReference>
<dbReference type="InterPro" id="IPR013149">
    <property type="entry name" value="ADH-like_C"/>
</dbReference>
<evidence type="ECO:0000256" key="2">
    <source>
        <dbReference type="ARBA" id="ARBA00008072"/>
    </source>
</evidence>
<proteinExistence type="inferred from homology"/>
<dbReference type="VEuPathDB" id="FungiDB:AB675_11092"/>
<keyword evidence="3 7" id="KW-0479">Metal-binding</keyword>
<name>A0A0N0NIS1_9EURO</name>
<evidence type="ECO:0000259" key="8">
    <source>
        <dbReference type="SMART" id="SM00829"/>
    </source>
</evidence>
<dbReference type="GO" id="GO:0005737">
    <property type="term" value="C:cytoplasm"/>
    <property type="evidence" value="ECO:0007669"/>
    <property type="project" value="TreeGrafter"/>
</dbReference>
<evidence type="ECO:0000256" key="1">
    <source>
        <dbReference type="ARBA" id="ARBA00001947"/>
    </source>
</evidence>
<dbReference type="STRING" id="1664694.A0A0N0NIS1"/>
<dbReference type="Pfam" id="PF00107">
    <property type="entry name" value="ADH_zinc_N"/>
    <property type="match status" value="1"/>
</dbReference>
<feature type="domain" description="Enoyl reductase (ER)" evidence="8">
    <location>
        <begin position="19"/>
        <end position="358"/>
    </location>
</feature>
<dbReference type="Gene3D" id="3.40.50.720">
    <property type="entry name" value="NAD(P)-binding Rossmann-like Domain"/>
    <property type="match status" value="1"/>
</dbReference>
<dbReference type="EMBL" id="LFJN01000036">
    <property type="protein sequence ID" value="KPI35779.1"/>
    <property type="molecule type" value="Genomic_DNA"/>
</dbReference>
<evidence type="ECO:0000256" key="7">
    <source>
        <dbReference type="RuleBase" id="RU361277"/>
    </source>
</evidence>
<dbReference type="Gene3D" id="3.90.180.10">
    <property type="entry name" value="Medium-chain alcohol dehydrogenases, catalytic domain"/>
    <property type="match status" value="1"/>
</dbReference>
<gene>
    <name evidence="9" type="ORF">AB675_11092</name>
</gene>
<reference evidence="9 10" key="1">
    <citation type="submission" date="2015-06" db="EMBL/GenBank/DDBJ databases">
        <title>Draft genome of the ant-associated black yeast Phialophora attae CBS 131958.</title>
        <authorList>
            <person name="Moreno L.F."/>
            <person name="Stielow B.J."/>
            <person name="de Hoog S."/>
            <person name="Vicente V.A."/>
            <person name="Weiss V.A."/>
            <person name="de Vries M."/>
            <person name="Cruz L.M."/>
            <person name="Souza E.M."/>
        </authorList>
    </citation>
    <scope>NUCLEOTIDE SEQUENCE [LARGE SCALE GENOMIC DNA]</scope>
    <source>
        <strain evidence="9 10">CBS 131958</strain>
    </source>
</reference>
<dbReference type="Proteomes" id="UP000038010">
    <property type="component" value="Unassembled WGS sequence"/>
</dbReference>
<dbReference type="InterPro" id="IPR002328">
    <property type="entry name" value="ADH_Zn_CS"/>
</dbReference>
<organism evidence="9 10">
    <name type="scientific">Cyphellophora attinorum</name>
    <dbReference type="NCBI Taxonomy" id="1664694"/>
    <lineage>
        <taxon>Eukaryota</taxon>
        <taxon>Fungi</taxon>
        <taxon>Dikarya</taxon>
        <taxon>Ascomycota</taxon>
        <taxon>Pezizomycotina</taxon>
        <taxon>Eurotiomycetes</taxon>
        <taxon>Chaetothyriomycetidae</taxon>
        <taxon>Chaetothyriales</taxon>
        <taxon>Cyphellophoraceae</taxon>
        <taxon>Cyphellophora</taxon>
    </lineage>
</organism>
<dbReference type="PANTHER" id="PTHR42940:SF2">
    <property type="entry name" value="DEHYDROGENASE FAMILY OXIDOREDUCTASE, PUTATIVE (JCVI)-RELATED"/>
    <property type="match status" value="1"/>
</dbReference>
<keyword evidence="4 7" id="KW-0862">Zinc</keyword>
<dbReference type="GO" id="GO:0008270">
    <property type="term" value="F:zinc ion binding"/>
    <property type="evidence" value="ECO:0007669"/>
    <property type="project" value="InterPro"/>
</dbReference>
<dbReference type="InterPro" id="IPR020843">
    <property type="entry name" value="ER"/>
</dbReference>
<dbReference type="GeneID" id="28731789"/>
<evidence type="ECO:0000256" key="3">
    <source>
        <dbReference type="ARBA" id="ARBA00022723"/>
    </source>
</evidence>
<sequence>MATTNHTGTQTAAVVPNPGPNAQCEIRHDIPIPTPDPDQVLVKLTHSGICHSDVHSIYNETPMETDIAGHEGVGIVVKLGSSASQHVKVGDRVGIKWQWSVCGTCAACAVDETACPNQNNSGRNVRGCFAQYQAAPAKDVTLLPPLNEDGNAADGLSSELLAPLLCAGLSMYSSISKANLSPGQWLVLPGAGGGLGHLGVQIAKAKGYKVIAIDSGKAKRKLCVDEFGADAFLDFKTDDIEAEVLKLTDGVGAHAVVVGVGSTAAYELAFKLVRRLGTLVCVGIPRTNFHLPVSPFEMIVRSLRVVGSSCGTRESMSELLELAKEGKVRAKVEVRELDAINDVVKGLANFEIGGRVVLRIPE</sequence>
<accession>A0A0N0NIS1</accession>
<keyword evidence="6" id="KW-0520">NAD</keyword>
<evidence type="ECO:0000256" key="6">
    <source>
        <dbReference type="ARBA" id="ARBA00023027"/>
    </source>
</evidence>
<dbReference type="PROSITE" id="PS00059">
    <property type="entry name" value="ADH_ZINC"/>
    <property type="match status" value="1"/>
</dbReference>
<dbReference type="Pfam" id="PF08240">
    <property type="entry name" value="ADH_N"/>
    <property type="match status" value="1"/>
</dbReference>
<dbReference type="RefSeq" id="XP_017995742.1">
    <property type="nucleotide sequence ID" value="XM_018139909.1"/>
</dbReference>